<dbReference type="CDD" id="cd03506">
    <property type="entry name" value="Delta6-FADS-like"/>
    <property type="match status" value="1"/>
</dbReference>
<feature type="compositionally biased region" description="Low complexity" evidence="16">
    <location>
        <begin position="167"/>
        <end position="177"/>
    </location>
</feature>
<evidence type="ECO:0000256" key="1">
    <source>
        <dbReference type="ARBA" id="ARBA00004141"/>
    </source>
</evidence>
<dbReference type="EMBL" id="JBFXLR010000004">
    <property type="protein sequence ID" value="KAL2859096.1"/>
    <property type="molecule type" value="Genomic_DNA"/>
</dbReference>
<keyword evidence="19" id="KW-1185">Reference proteome</keyword>
<keyword evidence="9" id="KW-0479">Metal-binding</keyword>
<keyword evidence="7" id="KW-0349">Heme</keyword>
<dbReference type="Pfam" id="PF00487">
    <property type="entry name" value="FA_desaturase"/>
    <property type="match status" value="1"/>
</dbReference>
<evidence type="ECO:0000256" key="7">
    <source>
        <dbReference type="ARBA" id="ARBA00022617"/>
    </source>
</evidence>
<dbReference type="EC" id="1.14.19.18" evidence="5"/>
<evidence type="ECO:0000256" key="16">
    <source>
        <dbReference type="SAM" id="MobiDB-lite"/>
    </source>
</evidence>
<dbReference type="PROSITE" id="PS50255">
    <property type="entry name" value="CYTOCHROME_B5_2"/>
    <property type="match status" value="1"/>
</dbReference>
<evidence type="ECO:0000256" key="6">
    <source>
        <dbReference type="ARBA" id="ARBA00016939"/>
    </source>
</evidence>
<evidence type="ECO:0000256" key="12">
    <source>
        <dbReference type="ARBA" id="ARBA00023002"/>
    </source>
</evidence>
<dbReference type="RefSeq" id="XP_070904060.1">
    <property type="nucleotide sequence ID" value="XM_071038751.1"/>
</dbReference>
<dbReference type="Proteomes" id="UP001610444">
    <property type="component" value="Unassembled WGS sequence"/>
</dbReference>
<evidence type="ECO:0000256" key="2">
    <source>
        <dbReference type="ARBA" id="ARBA00004760"/>
    </source>
</evidence>
<keyword evidence="8" id="KW-0812">Transmembrane</keyword>
<sequence>MLRFDPAPHLLSSSGSHVQRIIEKLHIPIMVAKTPALLSRREIEALIADGGMIFILDQFVIKANAWAPYHPGGDMAILHMIGRDATDEVTALHSAETKQLMLNRYRIGRIEGRWTNFIPPIQGGRFRSRVDAEPEYDSSSSDESRGASSVFDSDRSALRHRCGQGPSSSASVTSVSSTEEDDGMAHLDTVTHEKITLDLEKYPAVDYPTQDAIIAKYRQLNERIIDEGLYKCNYRAYGIEAIRILTLFTCMLLALHRGWYAVSGAFMGAVWQQLVFVGHDAAHMGITHDFHIDTCIGIFIGDFLGGLSIGWWKRNHNVHHIVTNAPEHDPDIEYLPFLALSHRFFASLRSTYYNHVMKYDAVAKFAVQFQHYSFYPLMTVGRFNLYRLAWSYLLSNQPPRKGPAWWHWYLEISGQVFFWTWYGYLILYKSIPSTSGRLAFFLVSHMITAPLHVQFTVSHFAMSTADLGSSESFPQKMLRTTMDVDCPRWLDFFHGGLQFQVIHHLFPRVPRHNLRTVQKMVIGFCEEVGIPYALYGFVDGNQRVVGTLAEVSRQARILKKCQEAMAGGNT</sequence>
<evidence type="ECO:0000256" key="11">
    <source>
        <dbReference type="ARBA" id="ARBA00022989"/>
    </source>
</evidence>
<dbReference type="SMART" id="SM01117">
    <property type="entry name" value="Cyt-b5"/>
    <property type="match status" value="1"/>
</dbReference>
<dbReference type="PIRSF" id="PIRSF015921">
    <property type="entry name" value="FA_sphinglp_des"/>
    <property type="match status" value="1"/>
</dbReference>
<accession>A0ABR4L3I6</accession>
<keyword evidence="10" id="KW-0746">Sphingolipid metabolism</keyword>
<keyword evidence="15" id="KW-0472">Membrane</keyword>
<evidence type="ECO:0000256" key="10">
    <source>
        <dbReference type="ARBA" id="ARBA00022919"/>
    </source>
</evidence>
<evidence type="ECO:0000313" key="18">
    <source>
        <dbReference type="EMBL" id="KAL2859096.1"/>
    </source>
</evidence>
<comment type="pathway">
    <text evidence="3">Sphingolipid metabolism.</text>
</comment>
<name>A0ABR4L3I6_9EURO</name>
<dbReference type="InterPro" id="IPR005804">
    <property type="entry name" value="FA_desaturase_dom"/>
</dbReference>
<dbReference type="SUPFAM" id="SSF55856">
    <property type="entry name" value="Cytochrome b5-like heme/steroid binding domain"/>
    <property type="match status" value="1"/>
</dbReference>
<evidence type="ECO:0000256" key="5">
    <source>
        <dbReference type="ARBA" id="ARBA00012019"/>
    </source>
</evidence>
<comment type="pathway">
    <text evidence="2">Lipid metabolism; sphingolipid metabolism.</text>
</comment>
<comment type="subcellular location">
    <subcellularLocation>
        <location evidence="1">Membrane</location>
        <topology evidence="1">Multi-pass membrane protein</topology>
    </subcellularLocation>
</comment>
<comment type="similarity">
    <text evidence="4">Belongs to the fatty acid desaturase type 1 family.</text>
</comment>
<evidence type="ECO:0000256" key="3">
    <source>
        <dbReference type="ARBA" id="ARBA00004991"/>
    </source>
</evidence>
<reference evidence="18 19" key="1">
    <citation type="submission" date="2024-07" db="EMBL/GenBank/DDBJ databases">
        <title>Section-level genome sequencing and comparative genomics of Aspergillus sections Usti and Cavernicolus.</title>
        <authorList>
            <consortium name="Lawrence Berkeley National Laboratory"/>
            <person name="Nybo J.L."/>
            <person name="Vesth T.C."/>
            <person name="Theobald S."/>
            <person name="Frisvad J.C."/>
            <person name="Larsen T.O."/>
            <person name="Kjaerboelling I."/>
            <person name="Rothschild-Mancinelli K."/>
            <person name="Lyhne E.K."/>
            <person name="Kogle M.E."/>
            <person name="Barry K."/>
            <person name="Clum A."/>
            <person name="Na H."/>
            <person name="Ledsgaard L."/>
            <person name="Lin J."/>
            <person name="Lipzen A."/>
            <person name="Kuo A."/>
            <person name="Riley R."/>
            <person name="Mondo S."/>
            <person name="LaButti K."/>
            <person name="Haridas S."/>
            <person name="Pangalinan J."/>
            <person name="Salamov A.A."/>
            <person name="Simmons B.A."/>
            <person name="Magnuson J.K."/>
            <person name="Chen J."/>
            <person name="Drula E."/>
            <person name="Henrissat B."/>
            <person name="Wiebenga A."/>
            <person name="Lubbers R.J."/>
            <person name="Gomes A.C."/>
            <person name="Macurrencykelacurrency M.R."/>
            <person name="Stajich J."/>
            <person name="Grigoriev I.V."/>
            <person name="Mortensen U.H."/>
            <person name="De vries R.P."/>
            <person name="Baker S.E."/>
            <person name="Andersen M.R."/>
        </authorList>
    </citation>
    <scope>NUCLEOTIDE SEQUENCE [LARGE SCALE GENOMIC DNA]</scope>
    <source>
        <strain evidence="18 19">CBS 756.74</strain>
    </source>
</reference>
<evidence type="ECO:0000259" key="17">
    <source>
        <dbReference type="PROSITE" id="PS50255"/>
    </source>
</evidence>
<organism evidence="18 19">
    <name type="scientific">Aspergillus pseudodeflectus</name>
    <dbReference type="NCBI Taxonomy" id="176178"/>
    <lineage>
        <taxon>Eukaryota</taxon>
        <taxon>Fungi</taxon>
        <taxon>Dikarya</taxon>
        <taxon>Ascomycota</taxon>
        <taxon>Pezizomycotina</taxon>
        <taxon>Eurotiomycetes</taxon>
        <taxon>Eurotiomycetidae</taxon>
        <taxon>Eurotiales</taxon>
        <taxon>Aspergillaceae</taxon>
        <taxon>Aspergillus</taxon>
        <taxon>Aspergillus subgen. Nidulantes</taxon>
    </lineage>
</organism>
<comment type="caution">
    <text evidence="18">The sequence shown here is derived from an EMBL/GenBank/DDBJ whole genome shotgun (WGS) entry which is preliminary data.</text>
</comment>
<evidence type="ECO:0000256" key="13">
    <source>
        <dbReference type="ARBA" id="ARBA00023004"/>
    </source>
</evidence>
<dbReference type="PANTHER" id="PTHR19353">
    <property type="entry name" value="FATTY ACID DESATURASE 2"/>
    <property type="match status" value="1"/>
</dbReference>
<dbReference type="InterPro" id="IPR012171">
    <property type="entry name" value="Fatty_acid_desaturase"/>
</dbReference>
<feature type="domain" description="Cytochrome b5 heme-binding" evidence="17">
    <location>
        <begin position="35"/>
        <end position="111"/>
    </location>
</feature>
<gene>
    <name evidence="18" type="ORF">BJX68DRAFT_227799</name>
</gene>
<keyword evidence="12" id="KW-0560">Oxidoreductase</keyword>
<protein>
    <recommendedName>
        <fullName evidence="6">Delta 8-(E)-sphingolipid desaturase</fullName>
        <ecNumber evidence="5">1.14.19.18</ecNumber>
    </recommendedName>
</protein>
<evidence type="ECO:0000256" key="15">
    <source>
        <dbReference type="ARBA" id="ARBA00023136"/>
    </source>
</evidence>
<evidence type="ECO:0000256" key="4">
    <source>
        <dbReference type="ARBA" id="ARBA00009295"/>
    </source>
</evidence>
<dbReference type="InterPro" id="IPR001199">
    <property type="entry name" value="Cyt_B5-like_heme/steroid-bd"/>
</dbReference>
<dbReference type="GeneID" id="98153915"/>
<dbReference type="Pfam" id="PF00173">
    <property type="entry name" value="Cyt-b5"/>
    <property type="match status" value="1"/>
</dbReference>
<keyword evidence="14" id="KW-0443">Lipid metabolism</keyword>
<proteinExistence type="inferred from homology"/>
<dbReference type="Gene3D" id="3.10.120.10">
    <property type="entry name" value="Cytochrome b5-like heme/steroid binding domain"/>
    <property type="match status" value="1"/>
</dbReference>
<evidence type="ECO:0000256" key="14">
    <source>
        <dbReference type="ARBA" id="ARBA00023098"/>
    </source>
</evidence>
<dbReference type="PANTHER" id="PTHR19353:SF30">
    <property type="entry name" value="DELTA 8-(E)-SPHINGOLIPID DESATURASE"/>
    <property type="match status" value="1"/>
</dbReference>
<feature type="region of interest" description="Disordered" evidence="16">
    <location>
        <begin position="130"/>
        <end position="185"/>
    </location>
</feature>
<keyword evidence="13" id="KW-0408">Iron</keyword>
<dbReference type="InterPro" id="IPR036400">
    <property type="entry name" value="Cyt_B5-like_heme/steroid_sf"/>
</dbReference>
<evidence type="ECO:0000313" key="19">
    <source>
        <dbReference type="Proteomes" id="UP001610444"/>
    </source>
</evidence>
<feature type="compositionally biased region" description="Low complexity" evidence="16">
    <location>
        <begin position="138"/>
        <end position="149"/>
    </location>
</feature>
<evidence type="ECO:0000256" key="9">
    <source>
        <dbReference type="ARBA" id="ARBA00022723"/>
    </source>
</evidence>
<keyword evidence="11" id="KW-1133">Transmembrane helix</keyword>
<evidence type="ECO:0000256" key="8">
    <source>
        <dbReference type="ARBA" id="ARBA00022692"/>
    </source>
</evidence>